<dbReference type="GO" id="GO:0016740">
    <property type="term" value="F:transferase activity"/>
    <property type="evidence" value="ECO:0007669"/>
    <property type="project" value="UniProtKB-KW"/>
</dbReference>
<dbReference type="EC" id="1.1.1.-" evidence="1"/>
<dbReference type="Proteomes" id="UP000254079">
    <property type="component" value="Unassembled WGS sequence"/>
</dbReference>
<reference evidence="1 2" key="1">
    <citation type="submission" date="2018-06" db="EMBL/GenBank/DDBJ databases">
        <authorList>
            <consortium name="Pathogen Informatics"/>
            <person name="Doyle S."/>
        </authorList>
    </citation>
    <scope>NUCLEOTIDE SEQUENCE [LARGE SCALE GENOMIC DNA]</scope>
    <source>
        <strain evidence="1 2">NCTC8622</strain>
    </source>
</reference>
<proteinExistence type="predicted"/>
<dbReference type="AlphaFoldDB" id="A0A376U7C5"/>
<dbReference type="PANTHER" id="PTHR43245">
    <property type="entry name" value="BIFUNCTIONAL POLYMYXIN RESISTANCE PROTEIN ARNA"/>
    <property type="match status" value="1"/>
</dbReference>
<name>A0A376U7C5_ECOLX</name>
<sequence length="132" mass="15322">MAENKNAALLIFAMVSRRYTALSKMREIAATVKLSTLAILRTKRALRNWARCCWRASKNIRCAIISHRLRAFAVVESSSYYGKGYQDVEHRKPSIRNAHRCLDWEPKIDMQETIDETLDFFLRTVDLTDKPS</sequence>
<dbReference type="GO" id="GO:0016491">
    <property type="term" value="F:oxidoreductase activity"/>
    <property type="evidence" value="ECO:0007669"/>
    <property type="project" value="UniProtKB-KW"/>
</dbReference>
<dbReference type="PANTHER" id="PTHR43245:SF13">
    <property type="entry name" value="UDP-D-APIOSE_UDP-D-XYLOSE SYNTHASE 2"/>
    <property type="match status" value="1"/>
</dbReference>
<accession>A0A376U7C5</accession>
<protein>
    <submittedName>
        <fullName evidence="1">Bifunctional polymyxin resistance protein [includes: UDP-4-amino-4-deoxy-l-arabinose formyltransferaseUDP-glucuronic acid oxidase, UDP-4-keto-hexauronic acid decarboxylating]</fullName>
        <ecNumber evidence="1">1.1.1.-</ecNumber>
    </submittedName>
</protein>
<organism evidence="1 2">
    <name type="scientific">Escherichia coli</name>
    <dbReference type="NCBI Taxonomy" id="562"/>
    <lineage>
        <taxon>Bacteria</taxon>
        <taxon>Pseudomonadati</taxon>
        <taxon>Pseudomonadota</taxon>
        <taxon>Gammaproteobacteria</taxon>
        <taxon>Enterobacterales</taxon>
        <taxon>Enterobacteriaceae</taxon>
        <taxon>Escherichia</taxon>
    </lineage>
</organism>
<evidence type="ECO:0000313" key="2">
    <source>
        <dbReference type="Proteomes" id="UP000254079"/>
    </source>
</evidence>
<keyword evidence="1" id="KW-0560">Oxidoreductase</keyword>
<dbReference type="InterPro" id="IPR050177">
    <property type="entry name" value="Lipid_A_modif_metabolic_enz"/>
</dbReference>
<dbReference type="Gene3D" id="3.90.25.10">
    <property type="entry name" value="UDP-galactose 4-epimerase, domain 1"/>
    <property type="match status" value="1"/>
</dbReference>
<dbReference type="EMBL" id="UGCP01000002">
    <property type="protein sequence ID" value="STI84863.1"/>
    <property type="molecule type" value="Genomic_DNA"/>
</dbReference>
<evidence type="ECO:0000313" key="1">
    <source>
        <dbReference type="EMBL" id="STI84863.1"/>
    </source>
</evidence>
<gene>
    <name evidence="1" type="primary">arnA_1</name>
    <name evidence="1" type="ORF">NCTC8622_03936</name>
</gene>
<keyword evidence="1" id="KW-0808">Transferase</keyword>